<proteinExistence type="inferred from homology"/>
<comment type="cofactor">
    <cofactor evidence="1">
        <name>Zn(2+)</name>
        <dbReference type="ChEBI" id="CHEBI:29105"/>
    </cofactor>
</comment>
<dbReference type="SUPFAM" id="SSF53056">
    <property type="entry name" value="beta-carbonic anhydrase, cab"/>
    <property type="match status" value="1"/>
</dbReference>
<accession>A0A6J6VJT0</accession>
<sequence>MSTNADSTVPEAFADVFDANDDYVSSFALGGLEAKAAKGLAIITCMDSRIAPLEVLGLEPGDAKILRNAGARVTGDVLRTLVLAVYLLGVKRVLVMPHTQCRMAQSTEAELHELIDQRHGIDTSSIKFKPIKDPIATLRKDIAAIASHPLLPQDLDVAGAIYDVATGKLTHLQA</sequence>
<dbReference type="Pfam" id="PF00484">
    <property type="entry name" value="Pro_CA"/>
    <property type="match status" value="1"/>
</dbReference>
<dbReference type="EMBL" id="CAEZZX010000014">
    <property type="protein sequence ID" value="CAB4770647.1"/>
    <property type="molecule type" value="Genomic_DNA"/>
</dbReference>
<evidence type="ECO:0000313" key="5">
    <source>
        <dbReference type="EMBL" id="CAB4770647.1"/>
    </source>
</evidence>
<dbReference type="InterPro" id="IPR001765">
    <property type="entry name" value="Carbonic_anhydrase"/>
</dbReference>
<comment type="similarity">
    <text evidence="2">Belongs to the beta-class carbonic anhydrase family.</text>
</comment>
<dbReference type="PANTHER" id="PTHR43175:SF3">
    <property type="entry name" value="CARBON DISULFIDE HYDROLASE"/>
    <property type="match status" value="1"/>
</dbReference>
<protein>
    <submittedName>
        <fullName evidence="5">Unannotated protein</fullName>
    </submittedName>
</protein>
<reference evidence="5" key="1">
    <citation type="submission" date="2020-05" db="EMBL/GenBank/DDBJ databases">
        <authorList>
            <person name="Chiriac C."/>
            <person name="Salcher M."/>
            <person name="Ghai R."/>
            <person name="Kavagutti S V."/>
        </authorList>
    </citation>
    <scope>NUCLEOTIDE SEQUENCE</scope>
</reference>
<evidence type="ECO:0000256" key="2">
    <source>
        <dbReference type="ARBA" id="ARBA00006217"/>
    </source>
</evidence>
<dbReference type="GO" id="GO:0008270">
    <property type="term" value="F:zinc ion binding"/>
    <property type="evidence" value="ECO:0007669"/>
    <property type="project" value="InterPro"/>
</dbReference>
<organism evidence="5">
    <name type="scientific">freshwater metagenome</name>
    <dbReference type="NCBI Taxonomy" id="449393"/>
    <lineage>
        <taxon>unclassified sequences</taxon>
        <taxon>metagenomes</taxon>
        <taxon>ecological metagenomes</taxon>
    </lineage>
</organism>
<name>A0A6J6VJT0_9ZZZZ</name>
<keyword evidence="4" id="KW-0862">Zinc</keyword>
<dbReference type="Gene3D" id="3.40.1050.10">
    <property type="entry name" value="Carbonic anhydrase"/>
    <property type="match status" value="1"/>
</dbReference>
<keyword evidence="3" id="KW-0479">Metal-binding</keyword>
<evidence type="ECO:0000256" key="1">
    <source>
        <dbReference type="ARBA" id="ARBA00001947"/>
    </source>
</evidence>
<evidence type="ECO:0000256" key="3">
    <source>
        <dbReference type="ARBA" id="ARBA00022723"/>
    </source>
</evidence>
<dbReference type="AlphaFoldDB" id="A0A6J6VJT0"/>
<gene>
    <name evidence="5" type="ORF">UFOPK2938_00136</name>
</gene>
<dbReference type="InterPro" id="IPR036874">
    <property type="entry name" value="Carbonic_anhydrase_sf"/>
</dbReference>
<dbReference type="CDD" id="cd03379">
    <property type="entry name" value="beta_CA_cladeD"/>
    <property type="match status" value="1"/>
</dbReference>
<dbReference type="SMART" id="SM00947">
    <property type="entry name" value="Pro_CA"/>
    <property type="match status" value="1"/>
</dbReference>
<dbReference type="PANTHER" id="PTHR43175">
    <property type="entry name" value="CARBONIC ANHYDRASE"/>
    <property type="match status" value="1"/>
</dbReference>
<evidence type="ECO:0000256" key="4">
    <source>
        <dbReference type="ARBA" id="ARBA00022833"/>
    </source>
</evidence>
<dbReference type="GO" id="GO:0004089">
    <property type="term" value="F:carbonate dehydratase activity"/>
    <property type="evidence" value="ECO:0007669"/>
    <property type="project" value="InterPro"/>
</dbReference>